<dbReference type="GO" id="GO:0017004">
    <property type="term" value="P:cytochrome complex assembly"/>
    <property type="evidence" value="ECO:0007669"/>
    <property type="project" value="UniProtKB-KW"/>
</dbReference>
<gene>
    <name evidence="7" type="ORF">IAA93_06105</name>
</gene>
<dbReference type="InterPro" id="IPR013740">
    <property type="entry name" value="Redoxin"/>
</dbReference>
<dbReference type="PROSITE" id="PS00194">
    <property type="entry name" value="THIOREDOXIN_1"/>
    <property type="match status" value="1"/>
</dbReference>
<dbReference type="InterPro" id="IPR025380">
    <property type="entry name" value="DUF4369"/>
</dbReference>
<evidence type="ECO:0000256" key="5">
    <source>
        <dbReference type="SAM" id="SignalP"/>
    </source>
</evidence>
<feature type="signal peptide" evidence="5">
    <location>
        <begin position="1"/>
        <end position="17"/>
    </location>
</feature>
<dbReference type="Pfam" id="PF14289">
    <property type="entry name" value="DUF4369"/>
    <property type="match status" value="1"/>
</dbReference>
<keyword evidence="5" id="KW-0732">Signal</keyword>
<dbReference type="PANTHER" id="PTHR42852">
    <property type="entry name" value="THIOL:DISULFIDE INTERCHANGE PROTEIN DSBE"/>
    <property type="match status" value="1"/>
</dbReference>
<dbReference type="InterPro" id="IPR017937">
    <property type="entry name" value="Thioredoxin_CS"/>
</dbReference>
<evidence type="ECO:0000256" key="4">
    <source>
        <dbReference type="ARBA" id="ARBA00023284"/>
    </source>
</evidence>
<dbReference type="GO" id="GO:0030313">
    <property type="term" value="C:cell envelope"/>
    <property type="evidence" value="ECO:0007669"/>
    <property type="project" value="UniProtKB-SubCell"/>
</dbReference>
<accession>A0A9D2UJ07</accession>
<reference evidence="7" key="2">
    <citation type="submission" date="2021-04" db="EMBL/GenBank/DDBJ databases">
        <authorList>
            <person name="Gilroy R."/>
        </authorList>
    </citation>
    <scope>NUCLEOTIDE SEQUENCE</scope>
    <source>
        <strain evidence="7">MalCec1-1739</strain>
    </source>
</reference>
<dbReference type="EMBL" id="DWUP01000137">
    <property type="protein sequence ID" value="HJD53279.1"/>
    <property type="molecule type" value="Genomic_DNA"/>
</dbReference>
<dbReference type="InterPro" id="IPR036249">
    <property type="entry name" value="Thioredoxin-like_sf"/>
</dbReference>
<feature type="chain" id="PRO_5039731501" evidence="5">
    <location>
        <begin position="18"/>
        <end position="366"/>
    </location>
</feature>
<organism evidence="7 8">
    <name type="scientific">Candidatus Avibacteroides avistercoris</name>
    <dbReference type="NCBI Taxonomy" id="2840690"/>
    <lineage>
        <taxon>Bacteria</taxon>
        <taxon>Pseudomonadati</taxon>
        <taxon>Bacteroidota</taxon>
        <taxon>Bacteroidia</taxon>
        <taxon>Bacteroidales</taxon>
        <taxon>Bacteroidaceae</taxon>
        <taxon>Bacteroidaceae incertae sedis</taxon>
        <taxon>Candidatus Avibacteroides</taxon>
    </lineage>
</organism>
<dbReference type="InterPro" id="IPR050553">
    <property type="entry name" value="Thioredoxin_ResA/DsbE_sf"/>
</dbReference>
<name>A0A9D2UJ07_9BACT</name>
<dbReference type="CDD" id="cd02966">
    <property type="entry name" value="TlpA_like_family"/>
    <property type="match status" value="1"/>
</dbReference>
<proteinExistence type="predicted"/>
<dbReference type="PANTHER" id="PTHR42852:SF6">
    <property type="entry name" value="THIOL:DISULFIDE INTERCHANGE PROTEIN DSBE"/>
    <property type="match status" value="1"/>
</dbReference>
<evidence type="ECO:0000256" key="2">
    <source>
        <dbReference type="ARBA" id="ARBA00022748"/>
    </source>
</evidence>
<dbReference type="PROSITE" id="PS51352">
    <property type="entry name" value="THIOREDOXIN_2"/>
    <property type="match status" value="1"/>
</dbReference>
<keyword evidence="2" id="KW-0201">Cytochrome c-type biogenesis</keyword>
<dbReference type="SUPFAM" id="SSF52833">
    <property type="entry name" value="Thioredoxin-like"/>
    <property type="match status" value="1"/>
</dbReference>
<feature type="domain" description="Thioredoxin" evidence="6">
    <location>
        <begin position="225"/>
        <end position="365"/>
    </location>
</feature>
<reference evidence="7" key="1">
    <citation type="journal article" date="2021" name="PeerJ">
        <title>Extensive microbial diversity within the chicken gut microbiome revealed by metagenomics and culture.</title>
        <authorList>
            <person name="Gilroy R."/>
            <person name="Ravi A."/>
            <person name="Getino M."/>
            <person name="Pursley I."/>
            <person name="Horton D.L."/>
            <person name="Alikhan N.F."/>
            <person name="Baker D."/>
            <person name="Gharbi K."/>
            <person name="Hall N."/>
            <person name="Watson M."/>
            <person name="Adriaenssens E.M."/>
            <person name="Foster-Nyarko E."/>
            <person name="Jarju S."/>
            <person name="Secka A."/>
            <person name="Antonio M."/>
            <person name="Oren A."/>
            <person name="Chaudhuri R.R."/>
            <person name="La Ragione R."/>
            <person name="Hildebrand F."/>
            <person name="Pallen M.J."/>
        </authorList>
    </citation>
    <scope>NUCLEOTIDE SEQUENCE</scope>
    <source>
        <strain evidence="7">MalCec1-1739</strain>
    </source>
</reference>
<dbReference type="Pfam" id="PF08534">
    <property type="entry name" value="Redoxin"/>
    <property type="match status" value="1"/>
</dbReference>
<keyword evidence="4" id="KW-0676">Redox-active center</keyword>
<dbReference type="InterPro" id="IPR013766">
    <property type="entry name" value="Thioredoxin_domain"/>
</dbReference>
<comment type="caution">
    <text evidence="7">The sequence shown here is derived from an EMBL/GenBank/DDBJ whole genome shotgun (WGS) entry which is preliminary data.</text>
</comment>
<evidence type="ECO:0000259" key="6">
    <source>
        <dbReference type="PROSITE" id="PS51352"/>
    </source>
</evidence>
<evidence type="ECO:0000313" key="8">
    <source>
        <dbReference type="Proteomes" id="UP000787625"/>
    </source>
</evidence>
<evidence type="ECO:0000313" key="7">
    <source>
        <dbReference type="EMBL" id="HJD53279.1"/>
    </source>
</evidence>
<protein>
    <submittedName>
        <fullName evidence="7">AhpC/TSA family protein</fullName>
    </submittedName>
</protein>
<evidence type="ECO:0000256" key="1">
    <source>
        <dbReference type="ARBA" id="ARBA00004196"/>
    </source>
</evidence>
<keyword evidence="3" id="KW-1015">Disulfide bond</keyword>
<dbReference type="PROSITE" id="PS51257">
    <property type="entry name" value="PROKAR_LIPOPROTEIN"/>
    <property type="match status" value="1"/>
</dbReference>
<dbReference type="Proteomes" id="UP000787625">
    <property type="component" value="Unassembled WGS sequence"/>
</dbReference>
<dbReference type="Gene3D" id="3.40.30.10">
    <property type="entry name" value="Glutaredoxin"/>
    <property type="match status" value="1"/>
</dbReference>
<evidence type="ECO:0000256" key="3">
    <source>
        <dbReference type="ARBA" id="ARBA00023157"/>
    </source>
</evidence>
<dbReference type="AlphaFoldDB" id="A0A9D2UJ07"/>
<comment type="subcellular location">
    <subcellularLocation>
        <location evidence="1">Cell envelope</location>
    </subcellularLocation>
</comment>
<sequence length="366" mass="39701">MKPLSLSLMSLAVAALAAGCSDTGAYEITGTVEGAKDGDKVYLMKVDDFVNDTVDVAEVEDGAFHFKGTADQPLVRYLVSGNEETPYGTVVFLEGGSIEAVLGDLSYAKGTPENDLYYDFSAAQRLLQDEFSKLLNDRAACTDEALYKELTDSCKAKYDHIAEMSRQFVSEHIGTTAGLYEFWQTMDGTMTPAQIEDIHSRIPAGVKAAELMASVESKYGLLTSTMPGKPIKDFTMRDADGTDRTFSQLVKQEKLTLVDFWASWCGPCMASVPGMLQIAKDFSGSGLQIIGVSLDTDSVAWTDAVRSHHLDWLQLSDLQGWQSTAARAYNINSIPALMLVDSTGTIVTKGLSLEATRAAIDSLLTR</sequence>